<evidence type="ECO:0000259" key="1">
    <source>
        <dbReference type="PROSITE" id="PS50151"/>
    </source>
</evidence>
<dbReference type="Pfam" id="PF02151">
    <property type="entry name" value="UVR"/>
    <property type="match status" value="1"/>
</dbReference>
<dbReference type="Gene3D" id="4.10.860.10">
    <property type="entry name" value="UVR domain"/>
    <property type="match status" value="1"/>
</dbReference>
<proteinExistence type="predicted"/>
<evidence type="ECO:0000313" key="2">
    <source>
        <dbReference type="EMBL" id="MPN56206.1"/>
    </source>
</evidence>
<sequence length="29" mass="3519">MKQAAKDLQFERAAQLRDEVLRLKKKYKL</sequence>
<dbReference type="InterPro" id="IPR001943">
    <property type="entry name" value="UVR_dom"/>
</dbReference>
<dbReference type="EMBL" id="VSSQ01126276">
    <property type="protein sequence ID" value="MPN56206.1"/>
    <property type="molecule type" value="Genomic_DNA"/>
</dbReference>
<accession>A0A645IYD8</accession>
<dbReference type="PROSITE" id="PS50151">
    <property type="entry name" value="UVR"/>
    <property type="match status" value="1"/>
</dbReference>
<gene>
    <name evidence="2" type="ORF">SDC9_203892</name>
</gene>
<name>A0A645IYD8_9ZZZZ</name>
<protein>
    <recommendedName>
        <fullName evidence="1">UVR domain-containing protein</fullName>
    </recommendedName>
</protein>
<dbReference type="InterPro" id="IPR036876">
    <property type="entry name" value="UVR_dom_sf"/>
</dbReference>
<dbReference type="SUPFAM" id="SSF46600">
    <property type="entry name" value="C-terminal UvrC-binding domain of UvrB"/>
    <property type="match status" value="1"/>
</dbReference>
<dbReference type="AlphaFoldDB" id="A0A645IYD8"/>
<feature type="domain" description="UVR" evidence="1">
    <location>
        <begin position="1"/>
        <end position="26"/>
    </location>
</feature>
<reference evidence="2" key="1">
    <citation type="submission" date="2019-08" db="EMBL/GenBank/DDBJ databases">
        <authorList>
            <person name="Kucharzyk K."/>
            <person name="Murdoch R.W."/>
            <person name="Higgins S."/>
            <person name="Loffler F."/>
        </authorList>
    </citation>
    <scope>NUCLEOTIDE SEQUENCE</scope>
</reference>
<comment type="caution">
    <text evidence="2">The sequence shown here is derived from an EMBL/GenBank/DDBJ whole genome shotgun (WGS) entry which is preliminary data.</text>
</comment>
<organism evidence="2">
    <name type="scientific">bioreactor metagenome</name>
    <dbReference type="NCBI Taxonomy" id="1076179"/>
    <lineage>
        <taxon>unclassified sequences</taxon>
        <taxon>metagenomes</taxon>
        <taxon>ecological metagenomes</taxon>
    </lineage>
</organism>